<evidence type="ECO:0000313" key="7">
    <source>
        <dbReference type="EMBL" id="MCX8998943.1"/>
    </source>
</evidence>
<dbReference type="AlphaFoldDB" id="A0AAE3N0V1"/>
<dbReference type="EMBL" id="JANFPI010000006">
    <property type="protein sequence ID" value="MCX8998943.1"/>
    <property type="molecule type" value="Genomic_DNA"/>
</dbReference>
<keyword evidence="3 6" id="KW-0812">Transmembrane</keyword>
<dbReference type="RefSeq" id="WP_306412445.1">
    <property type="nucleotide sequence ID" value="NZ_JANFPI010000006.1"/>
</dbReference>
<dbReference type="Proteomes" id="UP001208771">
    <property type="component" value="Unassembled WGS sequence"/>
</dbReference>
<keyword evidence="2" id="KW-1003">Cell membrane</keyword>
<name>A0AAE3N0V1_9HYPH</name>
<evidence type="ECO:0000313" key="8">
    <source>
        <dbReference type="Proteomes" id="UP001208771"/>
    </source>
</evidence>
<gene>
    <name evidence="7" type="ORF">NOF55_17695</name>
</gene>
<evidence type="ECO:0000256" key="6">
    <source>
        <dbReference type="SAM" id="Phobius"/>
    </source>
</evidence>
<feature type="transmembrane region" description="Helical" evidence="6">
    <location>
        <begin position="101"/>
        <end position="127"/>
    </location>
</feature>
<evidence type="ECO:0000256" key="5">
    <source>
        <dbReference type="ARBA" id="ARBA00023136"/>
    </source>
</evidence>
<feature type="transmembrane region" description="Helical" evidence="6">
    <location>
        <begin position="21"/>
        <end position="40"/>
    </location>
</feature>
<evidence type="ECO:0000256" key="3">
    <source>
        <dbReference type="ARBA" id="ARBA00022692"/>
    </source>
</evidence>
<keyword evidence="8" id="KW-1185">Reference proteome</keyword>
<feature type="transmembrane region" description="Helical" evidence="6">
    <location>
        <begin position="76"/>
        <end position="95"/>
    </location>
</feature>
<keyword evidence="5 6" id="KW-0472">Membrane</keyword>
<comment type="subcellular location">
    <subcellularLocation>
        <location evidence="1">Cell membrane</location>
        <topology evidence="1">Multi-pass membrane protein</topology>
    </subcellularLocation>
</comment>
<dbReference type="PANTHER" id="PTHR33931:SF2">
    <property type="entry name" value="HOLIN-LIKE PROTEIN CIDA"/>
    <property type="match status" value="1"/>
</dbReference>
<dbReference type="InterPro" id="IPR005538">
    <property type="entry name" value="LrgA/CidA"/>
</dbReference>
<dbReference type="Pfam" id="PF03788">
    <property type="entry name" value="LrgA"/>
    <property type="match status" value="1"/>
</dbReference>
<organism evidence="7 8">
    <name type="scientific">Ectorhizobium quercum</name>
    <dbReference type="NCBI Taxonomy" id="2965071"/>
    <lineage>
        <taxon>Bacteria</taxon>
        <taxon>Pseudomonadati</taxon>
        <taxon>Pseudomonadota</taxon>
        <taxon>Alphaproteobacteria</taxon>
        <taxon>Hyphomicrobiales</taxon>
        <taxon>Rhizobiaceae</taxon>
        <taxon>Ectorhizobium</taxon>
    </lineage>
</organism>
<protein>
    <submittedName>
        <fullName evidence="7">CidA/LrgA family protein</fullName>
    </submittedName>
</protein>
<comment type="caution">
    <text evidence="7">The sequence shown here is derived from an EMBL/GenBank/DDBJ whole genome shotgun (WGS) entry which is preliminary data.</text>
</comment>
<evidence type="ECO:0000256" key="1">
    <source>
        <dbReference type="ARBA" id="ARBA00004651"/>
    </source>
</evidence>
<proteinExistence type="predicted"/>
<sequence>MTSHITPLRRIGLTVRHVLHRSMMGQIALIVLFWMVGELIVSVTRLPVPGGVAGLFIVLALLVSGRLRLVSMQRGARWFIAELLLFFVPAVLAVMDHREFIGLTGLKILAVIVVGTAAVMLVTALAVDFGYRMMLRRGKVTLHAAE</sequence>
<reference evidence="7" key="1">
    <citation type="submission" date="2022-07" db="EMBL/GenBank/DDBJ databases">
        <title>Ectorhizobium quercum gen.nov., sp. nov.</title>
        <authorList>
            <person name="Ma T."/>
            <person name="Li Y."/>
        </authorList>
    </citation>
    <scope>NUCLEOTIDE SEQUENCE</scope>
    <source>
        <strain evidence="7">BDR2-2</strain>
    </source>
</reference>
<keyword evidence="4 6" id="KW-1133">Transmembrane helix</keyword>
<evidence type="ECO:0000256" key="4">
    <source>
        <dbReference type="ARBA" id="ARBA00022989"/>
    </source>
</evidence>
<accession>A0AAE3N0V1</accession>
<evidence type="ECO:0000256" key="2">
    <source>
        <dbReference type="ARBA" id="ARBA00022475"/>
    </source>
</evidence>
<feature type="transmembrane region" description="Helical" evidence="6">
    <location>
        <begin position="46"/>
        <end position="64"/>
    </location>
</feature>
<dbReference type="PANTHER" id="PTHR33931">
    <property type="entry name" value="HOLIN-LIKE PROTEIN CIDA-RELATED"/>
    <property type="match status" value="1"/>
</dbReference>
<dbReference type="GO" id="GO:0005886">
    <property type="term" value="C:plasma membrane"/>
    <property type="evidence" value="ECO:0007669"/>
    <property type="project" value="UniProtKB-SubCell"/>
</dbReference>